<name>A0AAI9WWP9_9ASCO</name>
<feature type="region of interest" description="Disordered" evidence="5">
    <location>
        <begin position="191"/>
        <end position="217"/>
    </location>
</feature>
<evidence type="ECO:0000313" key="6">
    <source>
        <dbReference type="EMBL" id="KAI3403476.2"/>
    </source>
</evidence>
<evidence type="ECO:0000313" key="7">
    <source>
        <dbReference type="Proteomes" id="UP001202479"/>
    </source>
</evidence>
<dbReference type="InterPro" id="IPR019151">
    <property type="entry name" value="Proteasome_assmbl_chaperone_2"/>
</dbReference>
<accession>A0AAI9WWP9</accession>
<organism evidence="6 7">
    <name type="scientific">Candida oxycetoniae</name>
    <dbReference type="NCBI Taxonomy" id="497107"/>
    <lineage>
        <taxon>Eukaryota</taxon>
        <taxon>Fungi</taxon>
        <taxon>Dikarya</taxon>
        <taxon>Ascomycota</taxon>
        <taxon>Saccharomycotina</taxon>
        <taxon>Pichiomycetes</taxon>
        <taxon>Debaryomycetaceae</taxon>
        <taxon>Candida/Lodderomyces clade</taxon>
        <taxon>Candida</taxon>
    </lineage>
</organism>
<dbReference type="InterPro" id="IPR038389">
    <property type="entry name" value="PSMG2_sf"/>
</dbReference>
<gene>
    <name evidence="6" type="ORF">KGF56_003760</name>
</gene>
<sequence length="287" mass="32027">MSLSYTPLRSVPQPDIRGSILIIPSISIGNIPQLSVDLLIHSYNFTKIGYLNDLYLYPFASPIDYVSTPSNEGIAHAIEVYYSSPLNTTLIQQRSPIAPTYTEPFVNETIVPFIKSNNFQKIVILNSSDAGLAEGVSSGDIKYYEAEDLITADFERLTISKNYEVVDNSQQTPNSKFVSFLLEAFDLPNAKSQSQQSQQQQSQQSQQLQSQSSGLSEQQLKDRNVALLMSYVYEGDNFQDAEKMTIKLKDILNLLPQEDTKLIKPVSWQGAYGDKSVPNAMEEGIFG</sequence>
<comment type="similarity">
    <text evidence="3 4">Belongs to the PSMG2 family.</text>
</comment>
<dbReference type="Proteomes" id="UP001202479">
    <property type="component" value="Unassembled WGS sequence"/>
</dbReference>
<evidence type="ECO:0000256" key="5">
    <source>
        <dbReference type="SAM" id="MobiDB-lite"/>
    </source>
</evidence>
<keyword evidence="2 4" id="KW-0143">Chaperone</keyword>
<protein>
    <recommendedName>
        <fullName evidence="1 4">Proteasome assembly chaperone 2</fullName>
    </recommendedName>
</protein>
<dbReference type="PIRSF" id="PIRSF010044">
    <property type="entry name" value="UCP010044"/>
    <property type="match status" value="1"/>
</dbReference>
<dbReference type="RefSeq" id="XP_049179223.1">
    <property type="nucleotide sequence ID" value="XM_049325126.1"/>
</dbReference>
<evidence type="ECO:0000256" key="1">
    <source>
        <dbReference type="ARBA" id="ARBA00019186"/>
    </source>
</evidence>
<proteinExistence type="inferred from homology"/>
<evidence type="ECO:0000256" key="3">
    <source>
        <dbReference type="ARBA" id="ARBA00025745"/>
    </source>
</evidence>
<dbReference type="AlphaFoldDB" id="A0AAI9WWP9"/>
<dbReference type="PANTHER" id="PTHR12970:SF1">
    <property type="entry name" value="PROTEASOME ASSEMBLY CHAPERONE 2"/>
    <property type="match status" value="1"/>
</dbReference>
<comment type="function">
    <text evidence="4">Involved in 20S proteasome assembly.</text>
</comment>
<dbReference type="GO" id="GO:0005829">
    <property type="term" value="C:cytosol"/>
    <property type="evidence" value="ECO:0007669"/>
    <property type="project" value="TreeGrafter"/>
</dbReference>
<comment type="subunit">
    <text evidence="4">Component of the 20S proteasome chaperone.</text>
</comment>
<dbReference type="PANTHER" id="PTHR12970">
    <property type="entry name" value="PROTEASOME ASSEMBLY CHAPERONE 2"/>
    <property type="match status" value="1"/>
</dbReference>
<comment type="caution">
    <text evidence="6">The sequence shown here is derived from an EMBL/GenBank/DDBJ whole genome shotgun (WGS) entry which is preliminary data.</text>
</comment>
<keyword evidence="7" id="KW-1185">Reference proteome</keyword>
<feature type="compositionally biased region" description="Low complexity" evidence="5">
    <location>
        <begin position="192"/>
        <end position="217"/>
    </location>
</feature>
<dbReference type="InterPro" id="IPR016562">
    <property type="entry name" value="Proteasome_assmbl_chp_2_euk"/>
</dbReference>
<dbReference type="GO" id="GO:0043248">
    <property type="term" value="P:proteasome assembly"/>
    <property type="evidence" value="ECO:0007669"/>
    <property type="project" value="TreeGrafter"/>
</dbReference>
<reference evidence="6" key="1">
    <citation type="journal article" date="2022" name="DNA Res.">
        <title>Genome analysis of five recently described species of the CUG-Ser clade uncovers Candida theae as a new hybrid lineage with pathogenic potential in the Candida parapsilosis species complex.</title>
        <authorList>
            <person name="Mixao V."/>
            <person name="Del Olmo V."/>
            <person name="Hegedusova E."/>
            <person name="Saus E."/>
            <person name="Pryszcz L."/>
            <person name="Cillingova A."/>
            <person name="Nosek J."/>
            <person name="Gabaldon T."/>
        </authorList>
    </citation>
    <scope>NUCLEOTIDE SEQUENCE</scope>
    <source>
        <strain evidence="6">CBS 10844</strain>
    </source>
</reference>
<evidence type="ECO:0000256" key="4">
    <source>
        <dbReference type="PIRNR" id="PIRNR010044"/>
    </source>
</evidence>
<evidence type="ECO:0000256" key="2">
    <source>
        <dbReference type="ARBA" id="ARBA00023186"/>
    </source>
</evidence>
<dbReference type="GeneID" id="73381375"/>
<dbReference type="Gene3D" id="3.40.50.10900">
    <property type="entry name" value="PAC-like subunit"/>
    <property type="match status" value="2"/>
</dbReference>
<dbReference type="EMBL" id="JAHUZD010000126">
    <property type="protein sequence ID" value="KAI3403476.2"/>
    <property type="molecule type" value="Genomic_DNA"/>
</dbReference>
<dbReference type="Pfam" id="PF09754">
    <property type="entry name" value="PAC2"/>
    <property type="match status" value="1"/>
</dbReference>
<dbReference type="GO" id="GO:0005634">
    <property type="term" value="C:nucleus"/>
    <property type="evidence" value="ECO:0007669"/>
    <property type="project" value="TreeGrafter"/>
</dbReference>